<dbReference type="RefSeq" id="WP_069205739.1">
    <property type="nucleotide sequence ID" value="NZ_CP014168.1"/>
</dbReference>
<feature type="domain" description="Enoyl reductase (ER)" evidence="4">
    <location>
        <begin position="19"/>
        <end position="373"/>
    </location>
</feature>
<evidence type="ECO:0000256" key="3">
    <source>
        <dbReference type="ARBA" id="ARBA00023027"/>
    </source>
</evidence>
<dbReference type="SMART" id="SM00829">
    <property type="entry name" value="PKS_ER"/>
    <property type="match status" value="1"/>
</dbReference>
<dbReference type="InterPro" id="IPR013154">
    <property type="entry name" value="ADH-like_N"/>
</dbReference>
<evidence type="ECO:0000256" key="2">
    <source>
        <dbReference type="ARBA" id="ARBA00022833"/>
    </source>
</evidence>
<dbReference type="InterPro" id="IPR020843">
    <property type="entry name" value="ER"/>
</dbReference>
<keyword evidence="2" id="KW-0862">Zinc</keyword>
<dbReference type="Gene3D" id="3.40.50.720">
    <property type="entry name" value="NAD(P)-binding Rossmann-like Domain"/>
    <property type="match status" value="1"/>
</dbReference>
<proteinExistence type="predicted"/>
<dbReference type="AlphaFoldDB" id="A0A1B3ZCP7"/>
<protein>
    <submittedName>
        <fullName evidence="5">Alcohol dehydrogenase</fullName>
    </submittedName>
</protein>
<dbReference type="PANTHER" id="PTHR43880:SF12">
    <property type="entry name" value="ALCOHOL DEHYDROGENASE CLASS-3"/>
    <property type="match status" value="1"/>
</dbReference>
<dbReference type="InterPro" id="IPR013149">
    <property type="entry name" value="ADH-like_C"/>
</dbReference>
<dbReference type="Pfam" id="PF08240">
    <property type="entry name" value="ADH_N"/>
    <property type="match status" value="1"/>
</dbReference>
<dbReference type="EMBL" id="CP014168">
    <property type="protein sequence ID" value="AOH85198.1"/>
    <property type="molecule type" value="Genomic_DNA"/>
</dbReference>
<evidence type="ECO:0000313" key="6">
    <source>
        <dbReference type="Proteomes" id="UP000094256"/>
    </source>
</evidence>
<dbReference type="GO" id="GO:0046294">
    <property type="term" value="P:formaldehyde catabolic process"/>
    <property type="evidence" value="ECO:0007669"/>
    <property type="project" value="TreeGrafter"/>
</dbReference>
<dbReference type="SUPFAM" id="SSF51735">
    <property type="entry name" value="NAD(P)-binding Rossmann-fold domains"/>
    <property type="match status" value="1"/>
</dbReference>
<accession>A0A1B3ZCP7</accession>
<dbReference type="InterPro" id="IPR011032">
    <property type="entry name" value="GroES-like_sf"/>
</dbReference>
<keyword evidence="3" id="KW-0520">NAD</keyword>
<dbReference type="GO" id="GO:0005829">
    <property type="term" value="C:cytosol"/>
    <property type="evidence" value="ECO:0007669"/>
    <property type="project" value="TreeGrafter"/>
</dbReference>
<dbReference type="GO" id="GO:0008270">
    <property type="term" value="F:zinc ion binding"/>
    <property type="evidence" value="ECO:0007669"/>
    <property type="project" value="TreeGrafter"/>
</dbReference>
<evidence type="ECO:0000259" key="4">
    <source>
        <dbReference type="SMART" id="SM00829"/>
    </source>
</evidence>
<evidence type="ECO:0000313" key="5">
    <source>
        <dbReference type="EMBL" id="AOH85198.1"/>
    </source>
</evidence>
<sequence>MEITAAVLERSGDNPRPYATNGPLKLTTLTLDPPRAGELLIRIDAAGLCHSDLSVINGDRPRPMPMALGHEATGIVEALGSREDQGFAVGDRVILAFLPSCGECIRCKAGEPFMCSEGAKANGEGRLLNGGRRLHDSCGNDVHHHLGVSAFASHVVVDRRSAVKVDKDIPAQIAALFGCAVLTGAGAVVNSAGVRPGENVLIYGLGGVGLSALLAARASGAGILAAIDPSADKRALATELGAVAIDPANAAELASIFPESGADVVIETVGKAAVLKAAYAAARRGGRIVTVGLPNPSETFDIPAVSLVAEGKTLIGSYMGSAIPSRDIPRYIAMWRSGRLPVEKLLTSISPMSRINTLLDLMADGSAIRQVMVPDGIDATG</sequence>
<dbReference type="Proteomes" id="UP000094256">
    <property type="component" value="Chromosome"/>
</dbReference>
<dbReference type="Pfam" id="PF00107">
    <property type="entry name" value="ADH_zinc_N"/>
    <property type="match status" value="1"/>
</dbReference>
<dbReference type="PANTHER" id="PTHR43880">
    <property type="entry name" value="ALCOHOL DEHYDROGENASE"/>
    <property type="match status" value="1"/>
</dbReference>
<evidence type="ECO:0000256" key="1">
    <source>
        <dbReference type="ARBA" id="ARBA00022723"/>
    </source>
</evidence>
<organism evidence="5 6">
    <name type="scientific">Sphingomonas panacis</name>
    <dbReference type="NCBI Taxonomy" id="1560345"/>
    <lineage>
        <taxon>Bacteria</taxon>
        <taxon>Pseudomonadati</taxon>
        <taxon>Pseudomonadota</taxon>
        <taxon>Alphaproteobacteria</taxon>
        <taxon>Sphingomonadales</taxon>
        <taxon>Sphingomonadaceae</taxon>
        <taxon>Sphingomonas</taxon>
    </lineage>
</organism>
<reference evidence="5 6" key="1">
    <citation type="submission" date="2016-01" db="EMBL/GenBank/DDBJ databases">
        <title>Complete genome and mega plasmid sequence of Sphingomonas panacis DCY99 elicits systemic resistance in rice to Xanthomonas oryzae.</title>
        <authorList>
            <person name="Kim Y.J."/>
            <person name="Yang D.C."/>
            <person name="Sing P."/>
        </authorList>
    </citation>
    <scope>NUCLEOTIDE SEQUENCE [LARGE SCALE GENOMIC DNA]</scope>
    <source>
        <strain evidence="5 6">DCY99</strain>
    </source>
</reference>
<name>A0A1B3ZCP7_9SPHN</name>
<dbReference type="InterPro" id="IPR036291">
    <property type="entry name" value="NAD(P)-bd_dom_sf"/>
</dbReference>
<dbReference type="KEGG" id="span:AWL63_15770"/>
<dbReference type="OrthoDB" id="9770544at2"/>
<keyword evidence="6" id="KW-1185">Reference proteome</keyword>
<gene>
    <name evidence="5" type="ORF">AWL63_15770</name>
</gene>
<dbReference type="GO" id="GO:0051903">
    <property type="term" value="F:S-(hydroxymethyl)glutathione dehydrogenase [NAD(P)+] activity"/>
    <property type="evidence" value="ECO:0007669"/>
    <property type="project" value="TreeGrafter"/>
</dbReference>
<dbReference type="Gene3D" id="3.90.180.10">
    <property type="entry name" value="Medium-chain alcohol dehydrogenases, catalytic domain"/>
    <property type="match status" value="1"/>
</dbReference>
<dbReference type="SUPFAM" id="SSF50129">
    <property type="entry name" value="GroES-like"/>
    <property type="match status" value="1"/>
</dbReference>
<keyword evidence="1" id="KW-0479">Metal-binding</keyword>
<dbReference type="STRING" id="1560345.AWL63_15770"/>